<gene>
    <name evidence="2" type="ORF">D3877_25645</name>
</gene>
<comment type="caution">
    <text evidence="2">The sequence shown here is derived from an EMBL/GenBank/DDBJ whole genome shotgun (WGS) entry which is preliminary data.</text>
</comment>
<proteinExistence type="predicted"/>
<evidence type="ECO:0000313" key="2">
    <source>
        <dbReference type="EMBL" id="RJF77213.1"/>
    </source>
</evidence>
<dbReference type="EMBL" id="QYUL01000005">
    <property type="protein sequence ID" value="RJF77213.1"/>
    <property type="molecule type" value="Genomic_DNA"/>
</dbReference>
<reference evidence="2 3" key="1">
    <citation type="submission" date="2018-09" db="EMBL/GenBank/DDBJ databases">
        <authorList>
            <person name="Zhu H."/>
        </authorList>
    </citation>
    <scope>NUCLEOTIDE SEQUENCE [LARGE SCALE GENOMIC DNA]</scope>
    <source>
        <strain evidence="2 3">K2W22B-5</strain>
    </source>
</reference>
<evidence type="ECO:0000259" key="1">
    <source>
        <dbReference type="PROSITE" id="PS51819"/>
    </source>
</evidence>
<sequence length="133" mass="14334">MTDRALIARIDHFVLTVASIDATCAFYGRVLGMETVTFAGGRKALAFGHQKINLHEVGREFEPKAQRPTSGSGDFCLISDTPLDAIIAHLHAQDVAIELGPVDRTGAMGPLRSVYFRDPDGNLVEVSNQTAVP</sequence>
<dbReference type="RefSeq" id="WP_119833651.1">
    <property type="nucleotide sequence ID" value="NZ_QYUL01000005.1"/>
</dbReference>
<dbReference type="Pfam" id="PF00903">
    <property type="entry name" value="Glyoxalase"/>
    <property type="match status" value="1"/>
</dbReference>
<organism evidence="2 3">
    <name type="scientific">Azospirillum cavernae</name>
    <dbReference type="NCBI Taxonomy" id="2320860"/>
    <lineage>
        <taxon>Bacteria</taxon>
        <taxon>Pseudomonadati</taxon>
        <taxon>Pseudomonadota</taxon>
        <taxon>Alphaproteobacteria</taxon>
        <taxon>Rhodospirillales</taxon>
        <taxon>Azospirillaceae</taxon>
        <taxon>Azospirillum</taxon>
    </lineage>
</organism>
<accession>A0A418VM05</accession>
<dbReference type="OrthoDB" id="9812656at2"/>
<evidence type="ECO:0000313" key="3">
    <source>
        <dbReference type="Proteomes" id="UP000283458"/>
    </source>
</evidence>
<dbReference type="Gene3D" id="3.10.180.10">
    <property type="entry name" value="2,3-Dihydroxybiphenyl 1,2-Dioxygenase, domain 1"/>
    <property type="match status" value="1"/>
</dbReference>
<dbReference type="PANTHER" id="PTHR21366:SF14">
    <property type="entry name" value="GLYOXALASE DOMAIN-CONTAINING PROTEIN 5"/>
    <property type="match status" value="1"/>
</dbReference>
<feature type="domain" description="VOC" evidence="1">
    <location>
        <begin position="9"/>
        <end position="129"/>
    </location>
</feature>
<name>A0A418VM05_9PROT</name>
<dbReference type="Proteomes" id="UP000283458">
    <property type="component" value="Unassembled WGS sequence"/>
</dbReference>
<dbReference type="PROSITE" id="PS51819">
    <property type="entry name" value="VOC"/>
    <property type="match status" value="1"/>
</dbReference>
<dbReference type="AlphaFoldDB" id="A0A418VM05"/>
<dbReference type="CDD" id="cd07253">
    <property type="entry name" value="GLOD5"/>
    <property type="match status" value="1"/>
</dbReference>
<keyword evidence="3" id="KW-1185">Reference proteome</keyword>
<dbReference type="PANTHER" id="PTHR21366">
    <property type="entry name" value="GLYOXALASE FAMILY PROTEIN"/>
    <property type="match status" value="1"/>
</dbReference>
<dbReference type="InterPro" id="IPR004360">
    <property type="entry name" value="Glyas_Fos-R_dOase_dom"/>
</dbReference>
<protein>
    <submittedName>
        <fullName evidence="2">VOC family protein</fullName>
    </submittedName>
</protein>
<dbReference type="InterPro" id="IPR037523">
    <property type="entry name" value="VOC_core"/>
</dbReference>
<dbReference type="InterPro" id="IPR029068">
    <property type="entry name" value="Glyas_Bleomycin-R_OHBP_Dase"/>
</dbReference>
<dbReference type="InterPro" id="IPR050383">
    <property type="entry name" value="GlyoxalaseI/FosfomycinResist"/>
</dbReference>
<dbReference type="SUPFAM" id="SSF54593">
    <property type="entry name" value="Glyoxalase/Bleomycin resistance protein/Dihydroxybiphenyl dioxygenase"/>
    <property type="match status" value="1"/>
</dbReference>